<dbReference type="Proteomes" id="UP001207626">
    <property type="component" value="Unassembled WGS sequence"/>
</dbReference>
<reference evidence="1 2" key="1">
    <citation type="submission" date="2022-05" db="EMBL/GenBank/DDBJ databases">
        <title>Genome Sequencing of Bee-Associated Microbes.</title>
        <authorList>
            <person name="Dunlap C."/>
        </authorList>
    </citation>
    <scope>NUCLEOTIDE SEQUENCE [LARGE SCALE GENOMIC DNA]</scope>
    <source>
        <strain evidence="1 2">NRRL NRS-1438</strain>
    </source>
</reference>
<comment type="caution">
    <text evidence="1">The sequence shown here is derived from an EMBL/GenBank/DDBJ whole genome shotgun (WGS) entry which is preliminary data.</text>
</comment>
<dbReference type="RefSeq" id="WP_087432611.1">
    <property type="nucleotide sequence ID" value="NZ_JAMDLV010000009.1"/>
</dbReference>
<sequence length="93" mass="10998">MMKLQVALFNWLQIHIVSEARPEDHAAKETLHFFTDILREDHHLSSFEASLEEEQEQYVITYQCNGGLFTQEVDREEAERLWKDIESNPKYSG</sequence>
<evidence type="ECO:0000313" key="2">
    <source>
        <dbReference type="Proteomes" id="UP001207626"/>
    </source>
</evidence>
<evidence type="ECO:0000313" key="1">
    <source>
        <dbReference type="EMBL" id="MCY9518114.1"/>
    </source>
</evidence>
<accession>A0ABT4DL88</accession>
<gene>
    <name evidence="1" type="ORF">M5X09_00320</name>
</gene>
<organism evidence="1 2">
    <name type="scientific">Paenibacillus apiarius</name>
    <dbReference type="NCBI Taxonomy" id="46240"/>
    <lineage>
        <taxon>Bacteria</taxon>
        <taxon>Bacillati</taxon>
        <taxon>Bacillota</taxon>
        <taxon>Bacilli</taxon>
        <taxon>Bacillales</taxon>
        <taxon>Paenibacillaceae</taxon>
        <taxon>Paenibacillus</taxon>
    </lineage>
</organism>
<protein>
    <submittedName>
        <fullName evidence="1">Uncharacterized protein</fullName>
    </submittedName>
</protein>
<dbReference type="EMBL" id="JAMDLW010000001">
    <property type="protein sequence ID" value="MCY9518114.1"/>
    <property type="molecule type" value="Genomic_DNA"/>
</dbReference>
<keyword evidence="2" id="KW-1185">Reference proteome</keyword>
<proteinExistence type="predicted"/>
<name>A0ABT4DL88_9BACL</name>